<feature type="compositionally biased region" description="Polar residues" evidence="1">
    <location>
        <begin position="111"/>
        <end position="120"/>
    </location>
</feature>
<evidence type="ECO:0000256" key="1">
    <source>
        <dbReference type="SAM" id="MobiDB-lite"/>
    </source>
</evidence>
<feature type="compositionally biased region" description="Polar residues" evidence="1">
    <location>
        <begin position="27"/>
        <end position="43"/>
    </location>
</feature>
<comment type="caution">
    <text evidence="2">The sequence shown here is derived from an EMBL/GenBank/DDBJ whole genome shotgun (WGS) entry which is preliminary data.</text>
</comment>
<feature type="compositionally biased region" description="Basic and acidic residues" evidence="1">
    <location>
        <begin position="49"/>
        <end position="63"/>
    </location>
</feature>
<keyword evidence="3" id="KW-1185">Reference proteome</keyword>
<feature type="compositionally biased region" description="Basic residues" evidence="1">
    <location>
        <begin position="64"/>
        <end position="73"/>
    </location>
</feature>
<accession>A0ABR3FKW9</accession>
<evidence type="ECO:0000313" key="2">
    <source>
        <dbReference type="EMBL" id="KAL0576039.1"/>
    </source>
</evidence>
<protein>
    <submittedName>
        <fullName evidence="2">Uncharacterized protein</fullName>
    </submittedName>
</protein>
<feature type="region of interest" description="Disordered" evidence="1">
    <location>
        <begin position="111"/>
        <end position="164"/>
    </location>
</feature>
<feature type="region of interest" description="Disordered" evidence="1">
    <location>
        <begin position="265"/>
        <end position="288"/>
    </location>
</feature>
<sequence>MQRPQEPPAKRKRVDSSGMIEPDGFTKSATTAKPRSRVSTPVFQSAFGDKGEGTSKSAEDGSTKKRTTVKPRPRATAGAFQLNVGNGEVKDTLPTSKMGLKFVSTSKPTLPTTNPFSTKPISKGAHAKPIKDNPSKPLSQVKAPHLPITDSKPAYASRPATKPASKMKVLAPPVISPATASSSAETLNTSVKPLKTLAPPSFPLVDTTASADHKPIPHVLPLHPGTPPAKPLKTIGTTRVALATDISSDGAAELASILLQQHHIEEESDGHQEPERKRGLEVSPQKGRPYGANKFIRGGLAAQASSILSHLNTSLALWTKEISMHFSNPGPTSSSKLPKPDLRIQVMKILHVPVPATSFSISAIPGVAVCRLEVAPGITPFPLETPSQHARNAKYQYILTLLSFAARPSTPGIAVRNPALFHENQEVWAWKPWRTVSLDGWEDPLHGANSLVTKERNEDNLLEKKLFVSLRGKQAEGVTIERVALENVAYLCDRFVIVSR</sequence>
<organism evidence="2 3">
    <name type="scientific">Marasmius crinis-equi</name>
    <dbReference type="NCBI Taxonomy" id="585013"/>
    <lineage>
        <taxon>Eukaryota</taxon>
        <taxon>Fungi</taxon>
        <taxon>Dikarya</taxon>
        <taxon>Basidiomycota</taxon>
        <taxon>Agaricomycotina</taxon>
        <taxon>Agaricomycetes</taxon>
        <taxon>Agaricomycetidae</taxon>
        <taxon>Agaricales</taxon>
        <taxon>Marasmiineae</taxon>
        <taxon>Marasmiaceae</taxon>
        <taxon>Marasmius</taxon>
    </lineage>
</organism>
<proteinExistence type="predicted"/>
<feature type="region of interest" description="Disordered" evidence="1">
    <location>
        <begin position="1"/>
        <end position="81"/>
    </location>
</feature>
<gene>
    <name evidence="2" type="ORF">V5O48_005947</name>
</gene>
<reference evidence="2 3" key="1">
    <citation type="submission" date="2024-02" db="EMBL/GenBank/DDBJ databases">
        <title>A draft genome for the cacao thread blight pathogen Marasmius crinis-equi.</title>
        <authorList>
            <person name="Cohen S.P."/>
            <person name="Baruah I.K."/>
            <person name="Amoako-Attah I."/>
            <person name="Bukari Y."/>
            <person name="Meinhardt L.W."/>
            <person name="Bailey B.A."/>
        </authorList>
    </citation>
    <scope>NUCLEOTIDE SEQUENCE [LARGE SCALE GENOMIC DNA]</scope>
    <source>
        <strain evidence="2 3">GH-76</strain>
    </source>
</reference>
<feature type="compositionally biased region" description="Basic and acidic residues" evidence="1">
    <location>
        <begin position="265"/>
        <end position="280"/>
    </location>
</feature>
<dbReference type="EMBL" id="JBAHYK010000252">
    <property type="protein sequence ID" value="KAL0576039.1"/>
    <property type="molecule type" value="Genomic_DNA"/>
</dbReference>
<dbReference type="Proteomes" id="UP001465976">
    <property type="component" value="Unassembled WGS sequence"/>
</dbReference>
<name>A0ABR3FKW9_9AGAR</name>
<evidence type="ECO:0000313" key="3">
    <source>
        <dbReference type="Proteomes" id="UP001465976"/>
    </source>
</evidence>